<dbReference type="InterPro" id="IPR033940">
    <property type="entry name" value="IPMI_Swivel"/>
</dbReference>
<dbReference type="CDD" id="cd01577">
    <property type="entry name" value="IPMI_Swivel"/>
    <property type="match status" value="1"/>
</dbReference>
<sequence length="212" mass="24330">MNSKIWTIHTGIPVSIPREDIDTDQILPKQFMKLIDKKGFGKHLFHDWRYSDLEGNIPNPEFILNRDGFKDSSVLIAGKNFGCGSSREHAPWALSDFGFRAILAPSFADIFSINSAKNGIALVRLREEEISYLNEWVSKNPGYSIRIDLENLEVQAGEKKFYFHLDPASINRIRNGWDDIDITLKNAKEILDFEQKRKAEMPFLVVSWETSP</sequence>
<evidence type="ECO:0000256" key="4">
    <source>
        <dbReference type="ARBA" id="ARBA00009845"/>
    </source>
</evidence>
<accession>A0ABP2RDA8</accession>
<evidence type="ECO:0000259" key="11">
    <source>
        <dbReference type="Pfam" id="PF00694"/>
    </source>
</evidence>
<dbReference type="EMBL" id="AHOM02000004">
    <property type="protein sequence ID" value="EJZ42492.1"/>
    <property type="molecule type" value="Genomic_DNA"/>
</dbReference>
<keyword evidence="7 10" id="KW-0028">Amino-acid biosynthesis</keyword>
<evidence type="ECO:0000256" key="2">
    <source>
        <dbReference type="ARBA" id="ARBA00002695"/>
    </source>
</evidence>
<dbReference type="InterPro" id="IPR000573">
    <property type="entry name" value="AconitaseA/IPMdHydase_ssu_swvl"/>
</dbReference>
<reference evidence="12 13" key="1">
    <citation type="submission" date="2012-08" db="EMBL/GenBank/DDBJ databases">
        <authorList>
            <person name="Harkins D.M."/>
            <person name="Durkin A.S."/>
            <person name="Selengut J.D."/>
            <person name="Sanka R."/>
            <person name="DePew J."/>
            <person name="Purushe J."/>
            <person name="Matthias M.A."/>
            <person name="Vinetz J.M."/>
            <person name="Sutton G.G."/>
            <person name="Nelson W.C."/>
            <person name="Fouts D.E."/>
        </authorList>
    </citation>
    <scope>NUCLEOTIDE SEQUENCE [LARGE SCALE GENOMIC DNA]</scope>
    <source>
        <strain evidence="12 13">MMD4847</strain>
    </source>
</reference>
<dbReference type="NCBIfam" id="TIGR00171">
    <property type="entry name" value="leuD"/>
    <property type="match status" value="1"/>
</dbReference>
<organism evidence="12 13">
    <name type="scientific">Leptospira licerasiae str. MMD4847</name>
    <dbReference type="NCBI Taxonomy" id="1049971"/>
    <lineage>
        <taxon>Bacteria</taxon>
        <taxon>Pseudomonadati</taxon>
        <taxon>Spirochaetota</taxon>
        <taxon>Spirochaetia</taxon>
        <taxon>Leptospirales</taxon>
        <taxon>Leptospiraceae</taxon>
        <taxon>Leptospira</taxon>
    </lineage>
</organism>
<dbReference type="SUPFAM" id="SSF52016">
    <property type="entry name" value="LeuD/IlvD-like"/>
    <property type="match status" value="1"/>
</dbReference>
<dbReference type="HAMAP" id="MF_01031">
    <property type="entry name" value="LeuD_type1"/>
    <property type="match status" value="1"/>
</dbReference>
<evidence type="ECO:0000313" key="13">
    <source>
        <dbReference type="Proteomes" id="UP000018720"/>
    </source>
</evidence>
<protein>
    <recommendedName>
        <fullName evidence="10">3-isopropylmalate dehydratase small subunit</fullName>
        <ecNumber evidence="10">4.2.1.33</ecNumber>
    </recommendedName>
    <alternativeName>
        <fullName evidence="10">Alpha-IPM isomerase</fullName>
        <shortName evidence="10">IPMI</shortName>
    </alternativeName>
    <alternativeName>
        <fullName evidence="10">Isopropylmalate isomerase</fullName>
    </alternativeName>
</protein>
<comment type="function">
    <text evidence="2 10">Catalyzes the isomerization between 2-isopropylmalate and 3-isopropylmalate, via the formation of 2-isopropylmaleate.</text>
</comment>
<evidence type="ECO:0000256" key="5">
    <source>
        <dbReference type="ARBA" id="ARBA00011271"/>
    </source>
</evidence>
<dbReference type="EC" id="4.2.1.33" evidence="10"/>
<comment type="catalytic activity">
    <reaction evidence="1 10">
        <text>(2R,3S)-3-isopropylmalate = (2S)-2-isopropylmalate</text>
        <dbReference type="Rhea" id="RHEA:32287"/>
        <dbReference type="ChEBI" id="CHEBI:1178"/>
        <dbReference type="ChEBI" id="CHEBI:35121"/>
        <dbReference type="EC" id="4.2.1.33"/>
    </reaction>
</comment>
<evidence type="ECO:0000313" key="12">
    <source>
        <dbReference type="EMBL" id="EJZ42492.1"/>
    </source>
</evidence>
<comment type="caution">
    <text evidence="12">The sequence shown here is derived from an EMBL/GenBank/DDBJ whole genome shotgun (WGS) entry which is preliminary data.</text>
</comment>
<dbReference type="Pfam" id="PF00694">
    <property type="entry name" value="Aconitase_C"/>
    <property type="match status" value="1"/>
</dbReference>
<evidence type="ECO:0000256" key="3">
    <source>
        <dbReference type="ARBA" id="ARBA00004729"/>
    </source>
</evidence>
<dbReference type="NCBIfam" id="NF002458">
    <property type="entry name" value="PRK01641.1"/>
    <property type="match status" value="1"/>
</dbReference>
<dbReference type="PANTHER" id="PTHR43345">
    <property type="entry name" value="3-ISOPROPYLMALATE DEHYDRATASE SMALL SUBUNIT 2-RELATED-RELATED"/>
    <property type="match status" value="1"/>
</dbReference>
<evidence type="ECO:0000256" key="10">
    <source>
        <dbReference type="HAMAP-Rule" id="MF_01031"/>
    </source>
</evidence>
<dbReference type="InterPro" id="IPR050075">
    <property type="entry name" value="LeuD"/>
</dbReference>
<dbReference type="InterPro" id="IPR004431">
    <property type="entry name" value="3-IsopropMal_deHydase_ssu"/>
</dbReference>
<dbReference type="RefSeq" id="WP_008589643.1">
    <property type="nucleotide sequence ID" value="NZ_AHOM02000004.1"/>
</dbReference>
<keyword evidence="9 10" id="KW-0100">Branched-chain amino acid biosynthesis</keyword>
<dbReference type="InterPro" id="IPR015928">
    <property type="entry name" value="Aconitase/3IPM_dehydase_swvl"/>
</dbReference>
<gene>
    <name evidence="12" type="primary">leuD_2</name>
    <name evidence="10" type="synonym">leuD</name>
    <name evidence="12" type="ORF">LEP1GSC178_2911</name>
</gene>
<proteinExistence type="inferred from homology"/>
<evidence type="ECO:0000256" key="9">
    <source>
        <dbReference type="ARBA" id="ARBA00023304"/>
    </source>
</evidence>
<dbReference type="PANTHER" id="PTHR43345:SF5">
    <property type="entry name" value="3-ISOPROPYLMALATE DEHYDRATASE SMALL SUBUNIT"/>
    <property type="match status" value="1"/>
</dbReference>
<dbReference type="Proteomes" id="UP000018720">
    <property type="component" value="Unassembled WGS sequence"/>
</dbReference>
<evidence type="ECO:0000256" key="7">
    <source>
        <dbReference type="ARBA" id="ARBA00022605"/>
    </source>
</evidence>
<keyword evidence="13" id="KW-1185">Reference proteome</keyword>
<feature type="domain" description="Aconitase A/isopropylmalate dehydratase small subunit swivel" evidence="11">
    <location>
        <begin position="6"/>
        <end position="126"/>
    </location>
</feature>
<evidence type="ECO:0000256" key="8">
    <source>
        <dbReference type="ARBA" id="ARBA00023239"/>
    </source>
</evidence>
<comment type="similarity">
    <text evidence="4 10">Belongs to the LeuD family. LeuD type 1 subfamily.</text>
</comment>
<dbReference type="Gene3D" id="3.20.19.10">
    <property type="entry name" value="Aconitase, domain 4"/>
    <property type="match status" value="1"/>
</dbReference>
<dbReference type="GO" id="GO:0003861">
    <property type="term" value="F:3-isopropylmalate dehydratase activity"/>
    <property type="evidence" value="ECO:0007669"/>
    <property type="project" value="UniProtKB-EC"/>
</dbReference>
<evidence type="ECO:0000256" key="6">
    <source>
        <dbReference type="ARBA" id="ARBA00022430"/>
    </source>
</evidence>
<keyword evidence="8 10" id="KW-0456">Lyase</keyword>
<name>A0ABP2RDA8_9LEPT</name>
<comment type="subunit">
    <text evidence="5 10">Heterodimer of LeuC and LeuD.</text>
</comment>
<keyword evidence="6 10" id="KW-0432">Leucine biosynthesis</keyword>
<comment type="pathway">
    <text evidence="3 10">Amino-acid biosynthesis; L-leucine biosynthesis; L-leucine from 3-methyl-2-oxobutanoate: step 2/4.</text>
</comment>
<evidence type="ECO:0000256" key="1">
    <source>
        <dbReference type="ARBA" id="ARBA00000491"/>
    </source>
</evidence>